<accession>A0ABV2HG66</accession>
<evidence type="ECO:0000256" key="4">
    <source>
        <dbReference type="ARBA" id="ARBA00004496"/>
    </source>
</evidence>
<evidence type="ECO:0000256" key="9">
    <source>
        <dbReference type="ARBA" id="ARBA00022741"/>
    </source>
</evidence>
<dbReference type="PROSITE" id="PS00843">
    <property type="entry name" value="DALA_DALA_LIGASE_1"/>
    <property type="match status" value="1"/>
</dbReference>
<dbReference type="InterPro" id="IPR011127">
    <property type="entry name" value="Dala_Dala_lig_N"/>
</dbReference>
<evidence type="ECO:0000256" key="12">
    <source>
        <dbReference type="ARBA" id="ARBA00022984"/>
    </source>
</evidence>
<keyword evidence="19" id="KW-1185">Reference proteome</keyword>
<dbReference type="PIRSF" id="PIRSF039102">
    <property type="entry name" value="Ddl/VanB"/>
    <property type="match status" value="1"/>
</dbReference>
<comment type="cofactor">
    <cofactor evidence="2">
        <name>Mg(2+)</name>
        <dbReference type="ChEBI" id="CHEBI:18420"/>
    </cofactor>
</comment>
<dbReference type="GO" id="GO:0008716">
    <property type="term" value="F:D-alanine-D-alanine ligase activity"/>
    <property type="evidence" value="ECO:0007669"/>
    <property type="project" value="UniProtKB-EC"/>
</dbReference>
<feature type="domain" description="ATP-grasp" evidence="17">
    <location>
        <begin position="102"/>
        <end position="300"/>
    </location>
</feature>
<evidence type="ECO:0000313" key="19">
    <source>
        <dbReference type="Proteomes" id="UP001549086"/>
    </source>
</evidence>
<dbReference type="PROSITE" id="PS50975">
    <property type="entry name" value="ATP_GRASP"/>
    <property type="match status" value="1"/>
</dbReference>
<evidence type="ECO:0000256" key="6">
    <source>
        <dbReference type="ARBA" id="ARBA00012216"/>
    </source>
</evidence>
<dbReference type="InterPro" id="IPR005905">
    <property type="entry name" value="D_ala_D_ala"/>
</dbReference>
<dbReference type="EC" id="6.3.2.4" evidence="6 15"/>
<dbReference type="InterPro" id="IPR016185">
    <property type="entry name" value="PreATP-grasp_dom_sf"/>
</dbReference>
<sequence length="306" mass="33386">MKDKHVAVLMGGFSSERSISLSSGSACADALETQGYRVSRVDVDSHIASVLEQLHPDIVFNALHGPFGEDGRIQGILEYLKIPYTHSGVMASALAMDKGRAKIIVASAEVSVAPSVVMSRFSVGKVHPMEPPYVIKPVCEGSSFGVLIVKENESTPPHNIVGAEWGYADDVIVEKYIPGRELTCAVLGKEVLDVCEIVPDQHFQFYNYDSKYKTGGSLHICPAQLSSNIYQNVQRMSLAAHQAIGCRGVSRSDFRFDEKTGELVWLEINTQPGMTTTSLLPDIAKASGRTYGDIVQWMVEDASCMR</sequence>
<dbReference type="HAMAP" id="MF_00047">
    <property type="entry name" value="Dala_Dala_lig"/>
    <property type="match status" value="1"/>
</dbReference>
<evidence type="ECO:0000256" key="14">
    <source>
        <dbReference type="ARBA" id="ARBA00047614"/>
    </source>
</evidence>
<keyword evidence="12 15" id="KW-0573">Peptidoglycan synthesis</keyword>
<evidence type="ECO:0000256" key="2">
    <source>
        <dbReference type="ARBA" id="ARBA00001946"/>
    </source>
</evidence>
<dbReference type="Gene3D" id="3.40.50.20">
    <property type="match status" value="1"/>
</dbReference>
<keyword evidence="9 16" id="KW-0547">Nucleotide-binding</keyword>
<evidence type="ECO:0000256" key="15">
    <source>
        <dbReference type="HAMAP-Rule" id="MF_00047"/>
    </source>
</evidence>
<dbReference type="NCBIfam" id="TIGR01205">
    <property type="entry name" value="D_ala_D_alaTIGR"/>
    <property type="match status" value="1"/>
</dbReference>
<evidence type="ECO:0000256" key="11">
    <source>
        <dbReference type="ARBA" id="ARBA00022960"/>
    </source>
</evidence>
<dbReference type="RefSeq" id="WP_354189173.1">
    <property type="nucleotide sequence ID" value="NZ_JBEPLI010000003.1"/>
</dbReference>
<comment type="caution">
    <text evidence="18">The sequence shown here is derived from an EMBL/GenBank/DDBJ whole genome shotgun (WGS) entry which is preliminary data.</text>
</comment>
<evidence type="ECO:0000256" key="13">
    <source>
        <dbReference type="ARBA" id="ARBA00023316"/>
    </source>
</evidence>
<dbReference type="InterPro" id="IPR011095">
    <property type="entry name" value="Dala_Dala_lig_C"/>
</dbReference>
<reference evidence="18 19" key="1">
    <citation type="submission" date="2024-06" db="EMBL/GenBank/DDBJ databases">
        <title>Genomic Encyclopedia of Type Strains, Phase IV (KMG-IV): sequencing the most valuable type-strain genomes for metagenomic binning, comparative biology and taxonomic classification.</title>
        <authorList>
            <person name="Goeker M."/>
        </authorList>
    </citation>
    <scope>NUCLEOTIDE SEQUENCE [LARGE SCALE GENOMIC DNA]</scope>
    <source>
        <strain evidence="18 19">DSM 23649</strain>
    </source>
</reference>
<dbReference type="InterPro" id="IPR011761">
    <property type="entry name" value="ATP-grasp"/>
</dbReference>
<evidence type="ECO:0000256" key="8">
    <source>
        <dbReference type="ARBA" id="ARBA00022598"/>
    </source>
</evidence>
<evidence type="ECO:0000256" key="10">
    <source>
        <dbReference type="ARBA" id="ARBA00022840"/>
    </source>
</evidence>
<comment type="function">
    <text evidence="3 15">Cell wall formation.</text>
</comment>
<keyword evidence="8 15" id="KW-0436">Ligase</keyword>
<dbReference type="SUPFAM" id="SSF52440">
    <property type="entry name" value="PreATP-grasp domain"/>
    <property type="match status" value="1"/>
</dbReference>
<dbReference type="NCBIfam" id="NF002378">
    <property type="entry name" value="PRK01372.1"/>
    <property type="match status" value="1"/>
</dbReference>
<keyword evidence="11 15" id="KW-0133">Cell shape</keyword>
<dbReference type="Gene3D" id="3.30.1490.20">
    <property type="entry name" value="ATP-grasp fold, A domain"/>
    <property type="match status" value="1"/>
</dbReference>
<dbReference type="InterPro" id="IPR000291">
    <property type="entry name" value="D-Ala_lig_Van_CS"/>
</dbReference>
<dbReference type="Pfam" id="PF01820">
    <property type="entry name" value="Dala_Dala_lig_N"/>
    <property type="match status" value="1"/>
</dbReference>
<evidence type="ECO:0000256" key="5">
    <source>
        <dbReference type="ARBA" id="ARBA00010871"/>
    </source>
</evidence>
<name>A0ABV2HG66_9HYPH</name>
<comment type="subcellular location">
    <subcellularLocation>
        <location evidence="4 15">Cytoplasm</location>
    </subcellularLocation>
</comment>
<dbReference type="Proteomes" id="UP001549086">
    <property type="component" value="Unassembled WGS sequence"/>
</dbReference>
<keyword evidence="10 16" id="KW-0067">ATP-binding</keyword>
<evidence type="ECO:0000259" key="17">
    <source>
        <dbReference type="PROSITE" id="PS50975"/>
    </source>
</evidence>
<dbReference type="PROSITE" id="PS00844">
    <property type="entry name" value="DALA_DALA_LIGASE_2"/>
    <property type="match status" value="1"/>
</dbReference>
<keyword evidence="7 15" id="KW-0963">Cytoplasm</keyword>
<proteinExistence type="inferred from homology"/>
<comment type="similarity">
    <text evidence="5 15">Belongs to the D-alanine--D-alanine ligase family.</text>
</comment>
<dbReference type="SUPFAM" id="SSF56059">
    <property type="entry name" value="Glutathione synthetase ATP-binding domain-like"/>
    <property type="match status" value="1"/>
</dbReference>
<dbReference type="Gene3D" id="3.30.470.20">
    <property type="entry name" value="ATP-grasp fold, B domain"/>
    <property type="match status" value="1"/>
</dbReference>
<protein>
    <recommendedName>
        <fullName evidence="6 15">D-alanine--D-alanine ligase</fullName>
        <ecNumber evidence="6 15">6.3.2.4</ecNumber>
    </recommendedName>
    <alternativeName>
        <fullName evidence="15">D-Ala-D-Ala ligase</fullName>
    </alternativeName>
    <alternativeName>
        <fullName evidence="15">D-alanylalanine synthetase</fullName>
    </alternativeName>
</protein>
<dbReference type="PANTHER" id="PTHR23132">
    <property type="entry name" value="D-ALANINE--D-ALANINE LIGASE"/>
    <property type="match status" value="1"/>
</dbReference>
<evidence type="ECO:0000256" key="16">
    <source>
        <dbReference type="PROSITE-ProRule" id="PRU00409"/>
    </source>
</evidence>
<organism evidence="18 19">
    <name type="scientific">Bartonella silvatica</name>
    <dbReference type="NCBI Taxonomy" id="357760"/>
    <lineage>
        <taxon>Bacteria</taxon>
        <taxon>Pseudomonadati</taxon>
        <taxon>Pseudomonadota</taxon>
        <taxon>Alphaproteobacteria</taxon>
        <taxon>Hyphomicrobiales</taxon>
        <taxon>Bartonellaceae</taxon>
        <taxon>Bartonella</taxon>
    </lineage>
</organism>
<evidence type="ECO:0000256" key="7">
    <source>
        <dbReference type="ARBA" id="ARBA00022490"/>
    </source>
</evidence>
<dbReference type="EMBL" id="JBEPLI010000003">
    <property type="protein sequence ID" value="MET3589536.1"/>
    <property type="molecule type" value="Genomic_DNA"/>
</dbReference>
<comment type="cofactor">
    <cofactor evidence="1">
        <name>Mn(2+)</name>
        <dbReference type="ChEBI" id="CHEBI:29035"/>
    </cofactor>
</comment>
<gene>
    <name evidence="15" type="primary">ddl</name>
    <name evidence="18" type="ORF">ABID23_000618</name>
</gene>
<keyword evidence="13 15" id="KW-0961">Cell wall biogenesis/degradation</keyword>
<dbReference type="PANTHER" id="PTHR23132:SF23">
    <property type="entry name" value="D-ALANINE--D-ALANINE LIGASE B"/>
    <property type="match status" value="1"/>
</dbReference>
<evidence type="ECO:0000313" key="18">
    <source>
        <dbReference type="EMBL" id="MET3589536.1"/>
    </source>
</evidence>
<dbReference type="InterPro" id="IPR013815">
    <property type="entry name" value="ATP_grasp_subdomain_1"/>
</dbReference>
<evidence type="ECO:0000256" key="1">
    <source>
        <dbReference type="ARBA" id="ARBA00001936"/>
    </source>
</evidence>
<evidence type="ECO:0000256" key="3">
    <source>
        <dbReference type="ARBA" id="ARBA00003921"/>
    </source>
</evidence>
<comment type="pathway">
    <text evidence="15">Cell wall biogenesis; peptidoglycan biosynthesis.</text>
</comment>
<dbReference type="Pfam" id="PF07478">
    <property type="entry name" value="Dala_Dala_lig_C"/>
    <property type="match status" value="1"/>
</dbReference>
<comment type="catalytic activity">
    <reaction evidence="14 15">
        <text>2 D-alanine + ATP = D-alanyl-D-alanine + ADP + phosphate + H(+)</text>
        <dbReference type="Rhea" id="RHEA:11224"/>
        <dbReference type="ChEBI" id="CHEBI:15378"/>
        <dbReference type="ChEBI" id="CHEBI:30616"/>
        <dbReference type="ChEBI" id="CHEBI:43474"/>
        <dbReference type="ChEBI" id="CHEBI:57416"/>
        <dbReference type="ChEBI" id="CHEBI:57822"/>
        <dbReference type="ChEBI" id="CHEBI:456216"/>
        <dbReference type="EC" id="6.3.2.4"/>
    </reaction>
</comment>